<dbReference type="InterPro" id="IPR013094">
    <property type="entry name" value="AB_hydrolase_3"/>
</dbReference>
<evidence type="ECO:0000259" key="3">
    <source>
        <dbReference type="Pfam" id="PF07859"/>
    </source>
</evidence>
<feature type="region of interest" description="Disordered" evidence="2">
    <location>
        <begin position="595"/>
        <end position="614"/>
    </location>
</feature>
<evidence type="ECO:0000256" key="2">
    <source>
        <dbReference type="SAM" id="MobiDB-lite"/>
    </source>
</evidence>
<feature type="compositionally biased region" description="Polar residues" evidence="2">
    <location>
        <begin position="641"/>
        <end position="658"/>
    </location>
</feature>
<sequence>MVDHILGRPSTRFRKYQVFLVVLLWSLYLSKFRRHGPPGVQRLSRWLSRRFTMHQALVVFCVSLYVSRNFARVVGLESPEPLANLYDRSFFRATWVTTALDAGFWTAMHLRPGWLKHTCEIIFTVYYLVCAEQADELCRRVRGDLSIQHLRVSWNKPNTPVLRFVTGLMRPKFMKYKPRRITIPRPKASDYTLPTEAWLYFDGPREELKNQDKIVLDIPGGGFVAMDPRCHDDKLMAWAGKLGIPVLALDYKKAPEYPYPYALYECYDAYYQLIATRGTCMGLSGECIPSIIVSGDSAGGNLAIGMTLLLLDAESPHSNWDPAVRGHQTLPAPEAVVGIYPALEMNIGNWMSDEQLALLKKPKQRRENRRILERKTEDYRRLTPNTPYASDDEDNEDSDRAAKRPVQDVPDIYETRRPRTRLAMSSMISYFNDRIISPEMLRAMILLYVGEHNKPDFATDHLLSPLRAPEALLAKFPRTFLMCGERDPLVDDTAIFAGRLRQAHGLEFKRRQELGLEPEDAEFDDKKHVEVVFVNGVSHGFLQFVSVFPRGWDYIHHCSRWMRTAFEESDAAQEPASSVASNGGVGADYFSYTKARSRRPSEGSGDEGPLEIPSKLRMTQIQGGATNATAAKRRVGGSGTGRNSTARGRIQRSSNMSGRKSPAETRSALVAKLGSTEDLLARRMKVVTDGLTERREE</sequence>
<proteinExistence type="predicted"/>
<dbReference type="PANTHER" id="PTHR23025:SF3">
    <property type="entry name" value="HORMONE-SENSITIVE LIPASE"/>
    <property type="match status" value="1"/>
</dbReference>
<dbReference type="Pfam" id="PF07859">
    <property type="entry name" value="Abhydrolase_3"/>
    <property type="match status" value="2"/>
</dbReference>
<dbReference type="InterPro" id="IPR033140">
    <property type="entry name" value="Lipase_GDXG_put_SER_AS"/>
</dbReference>
<keyword evidence="5" id="KW-1185">Reference proteome</keyword>
<dbReference type="Proteomes" id="UP001296104">
    <property type="component" value="Unassembled WGS sequence"/>
</dbReference>
<name>A0AAI8Z893_9PEZI</name>
<dbReference type="GO" id="GO:0005829">
    <property type="term" value="C:cytosol"/>
    <property type="evidence" value="ECO:0007669"/>
    <property type="project" value="TreeGrafter"/>
</dbReference>
<feature type="domain" description="Alpha/beta hydrolase fold-3" evidence="3">
    <location>
        <begin position="429"/>
        <end position="504"/>
    </location>
</feature>
<feature type="region of interest" description="Disordered" evidence="2">
    <location>
        <begin position="362"/>
        <end position="408"/>
    </location>
</feature>
<reference evidence="4" key="1">
    <citation type="submission" date="2023-11" db="EMBL/GenBank/DDBJ databases">
        <authorList>
            <person name="Alioto T."/>
            <person name="Alioto T."/>
            <person name="Gomez Garrido J."/>
        </authorList>
    </citation>
    <scope>NUCLEOTIDE SEQUENCE</scope>
</reference>
<dbReference type="GO" id="GO:0004806">
    <property type="term" value="F:triacylglycerol lipase activity"/>
    <property type="evidence" value="ECO:0007669"/>
    <property type="project" value="TreeGrafter"/>
</dbReference>
<dbReference type="EMBL" id="CAVMBE010000110">
    <property type="protein sequence ID" value="CAK4034272.1"/>
    <property type="molecule type" value="Genomic_DNA"/>
</dbReference>
<dbReference type="AlphaFoldDB" id="A0AAI8Z893"/>
<accession>A0AAI8Z893</accession>
<dbReference type="PROSITE" id="PS01174">
    <property type="entry name" value="LIPASE_GDXG_SER"/>
    <property type="match status" value="1"/>
</dbReference>
<protein>
    <submittedName>
        <fullName evidence="4">Lipase</fullName>
    </submittedName>
</protein>
<gene>
    <name evidence="4" type="ORF">LECACI_7A009430</name>
</gene>
<evidence type="ECO:0000256" key="1">
    <source>
        <dbReference type="PROSITE-ProRule" id="PRU10038"/>
    </source>
</evidence>
<evidence type="ECO:0000313" key="5">
    <source>
        <dbReference type="Proteomes" id="UP001296104"/>
    </source>
</evidence>
<organism evidence="4 5">
    <name type="scientific">Lecanosticta acicola</name>
    <dbReference type="NCBI Taxonomy" id="111012"/>
    <lineage>
        <taxon>Eukaryota</taxon>
        <taxon>Fungi</taxon>
        <taxon>Dikarya</taxon>
        <taxon>Ascomycota</taxon>
        <taxon>Pezizomycotina</taxon>
        <taxon>Dothideomycetes</taxon>
        <taxon>Dothideomycetidae</taxon>
        <taxon>Mycosphaerellales</taxon>
        <taxon>Mycosphaerellaceae</taxon>
        <taxon>Lecanosticta</taxon>
    </lineage>
</organism>
<feature type="domain" description="Alpha/beta hydrolase fold-3" evidence="3">
    <location>
        <begin position="219"/>
        <end position="347"/>
    </location>
</feature>
<comment type="caution">
    <text evidence="4">The sequence shown here is derived from an EMBL/GenBank/DDBJ whole genome shotgun (WGS) entry which is preliminary data.</text>
</comment>
<dbReference type="InterPro" id="IPR029058">
    <property type="entry name" value="AB_hydrolase_fold"/>
</dbReference>
<dbReference type="GO" id="GO:0004771">
    <property type="term" value="F:sterol ester esterase activity"/>
    <property type="evidence" value="ECO:0007669"/>
    <property type="project" value="TreeGrafter"/>
</dbReference>
<dbReference type="SUPFAM" id="SSF53474">
    <property type="entry name" value="alpha/beta-Hydrolases"/>
    <property type="match status" value="1"/>
</dbReference>
<dbReference type="GO" id="GO:0019433">
    <property type="term" value="P:triglyceride catabolic process"/>
    <property type="evidence" value="ECO:0007669"/>
    <property type="project" value="TreeGrafter"/>
</dbReference>
<dbReference type="Gene3D" id="3.40.50.1820">
    <property type="entry name" value="alpha/beta hydrolase"/>
    <property type="match status" value="1"/>
</dbReference>
<feature type="region of interest" description="Disordered" evidence="2">
    <location>
        <begin position="623"/>
        <end position="668"/>
    </location>
</feature>
<evidence type="ECO:0000313" key="4">
    <source>
        <dbReference type="EMBL" id="CAK4034272.1"/>
    </source>
</evidence>
<feature type="active site" evidence="1">
    <location>
        <position position="297"/>
    </location>
</feature>
<dbReference type="PANTHER" id="PTHR23025">
    <property type="entry name" value="TRIACYLGLYCEROL LIPASE"/>
    <property type="match status" value="1"/>
</dbReference>
<feature type="compositionally biased region" description="Basic and acidic residues" evidence="2">
    <location>
        <begin position="369"/>
        <end position="381"/>
    </location>
</feature>